<dbReference type="InterPro" id="IPR036291">
    <property type="entry name" value="NAD(P)-bd_dom_sf"/>
</dbReference>
<name>A0A5M3MKL2_CONPW</name>
<gene>
    <name evidence="3" type="ORF">CONPUDRAFT_137990</name>
</gene>
<dbReference type="PANTHER" id="PTHR24321">
    <property type="entry name" value="DEHYDROGENASES, SHORT CHAIN"/>
    <property type="match status" value="1"/>
</dbReference>
<dbReference type="GO" id="GO:0016491">
    <property type="term" value="F:oxidoreductase activity"/>
    <property type="evidence" value="ECO:0007669"/>
    <property type="project" value="UniProtKB-KW"/>
</dbReference>
<dbReference type="Pfam" id="PF13561">
    <property type="entry name" value="adh_short_C2"/>
    <property type="match status" value="1"/>
</dbReference>
<keyword evidence="2" id="KW-0560">Oxidoreductase</keyword>
<evidence type="ECO:0000313" key="4">
    <source>
        <dbReference type="Proteomes" id="UP000053558"/>
    </source>
</evidence>
<dbReference type="OMA" id="QWERIIN"/>
<comment type="caution">
    <text evidence="3">The sequence shown here is derived from an EMBL/GenBank/DDBJ whole genome shotgun (WGS) entry which is preliminary data.</text>
</comment>
<dbReference type="EMBL" id="JH711580">
    <property type="protein sequence ID" value="EIW79752.1"/>
    <property type="molecule type" value="Genomic_DNA"/>
</dbReference>
<keyword evidence="4" id="KW-1185">Reference proteome</keyword>
<evidence type="ECO:0000256" key="1">
    <source>
        <dbReference type="ARBA" id="ARBA00006484"/>
    </source>
</evidence>
<organism evidence="3 4">
    <name type="scientific">Coniophora puteana (strain RWD-64-598)</name>
    <name type="common">Brown rot fungus</name>
    <dbReference type="NCBI Taxonomy" id="741705"/>
    <lineage>
        <taxon>Eukaryota</taxon>
        <taxon>Fungi</taxon>
        <taxon>Dikarya</taxon>
        <taxon>Basidiomycota</taxon>
        <taxon>Agaricomycotina</taxon>
        <taxon>Agaricomycetes</taxon>
        <taxon>Agaricomycetidae</taxon>
        <taxon>Boletales</taxon>
        <taxon>Coniophorineae</taxon>
        <taxon>Coniophoraceae</taxon>
        <taxon>Coniophora</taxon>
    </lineage>
</organism>
<dbReference type="SUPFAM" id="SSF51735">
    <property type="entry name" value="NAD(P)-binding Rossmann-fold domains"/>
    <property type="match status" value="1"/>
</dbReference>
<dbReference type="PANTHER" id="PTHR24321:SF8">
    <property type="entry name" value="ESTRADIOL 17-BETA-DEHYDROGENASE 8-RELATED"/>
    <property type="match status" value="1"/>
</dbReference>
<dbReference type="GeneID" id="19201116"/>
<evidence type="ECO:0000256" key="2">
    <source>
        <dbReference type="ARBA" id="ARBA00023002"/>
    </source>
</evidence>
<protein>
    <submittedName>
        <fullName evidence="3">NAD(P)-binding protein</fullName>
    </submittedName>
</protein>
<dbReference type="AlphaFoldDB" id="A0A5M3MKL2"/>
<dbReference type="KEGG" id="cput:CONPUDRAFT_137990"/>
<sequence length="259" mass="27822">MDLKLQDVHVLITGLYLTYQYLSLGAYVTAHYNTNATTLSALADSPDAPSHLQALQADLSSETAVQSLFASMQASSFGFPQIIVVNHAVGINQYIAVADMELSQWERIINKNLTSSFLVCREYLKGLRILSEEKQEKAAIVLIGSTAGKFGEAGNADYAVTKSGLMYGLTMSLKNEIVKIAPRGRVNYVTEALKNPDVVYSALATIPLKKIAKPADIATQVVVLSSTAVSGHVSGQVLFVDGGMEGRLLNKPENVSLPS</sequence>
<accession>A0A5M3MKL2</accession>
<dbReference type="OrthoDB" id="10253736at2759"/>
<comment type="similarity">
    <text evidence="1">Belongs to the short-chain dehydrogenases/reductases (SDR) family.</text>
</comment>
<dbReference type="Proteomes" id="UP000053558">
    <property type="component" value="Unassembled WGS sequence"/>
</dbReference>
<proteinExistence type="inferred from homology"/>
<evidence type="ECO:0000313" key="3">
    <source>
        <dbReference type="EMBL" id="EIW79752.1"/>
    </source>
</evidence>
<reference evidence="4" key="1">
    <citation type="journal article" date="2012" name="Science">
        <title>The Paleozoic origin of enzymatic lignin decomposition reconstructed from 31 fungal genomes.</title>
        <authorList>
            <person name="Floudas D."/>
            <person name="Binder M."/>
            <person name="Riley R."/>
            <person name="Barry K."/>
            <person name="Blanchette R.A."/>
            <person name="Henrissat B."/>
            <person name="Martinez A.T."/>
            <person name="Otillar R."/>
            <person name="Spatafora J.W."/>
            <person name="Yadav J.S."/>
            <person name="Aerts A."/>
            <person name="Benoit I."/>
            <person name="Boyd A."/>
            <person name="Carlson A."/>
            <person name="Copeland A."/>
            <person name="Coutinho P.M."/>
            <person name="de Vries R.P."/>
            <person name="Ferreira P."/>
            <person name="Findley K."/>
            <person name="Foster B."/>
            <person name="Gaskell J."/>
            <person name="Glotzer D."/>
            <person name="Gorecki P."/>
            <person name="Heitman J."/>
            <person name="Hesse C."/>
            <person name="Hori C."/>
            <person name="Igarashi K."/>
            <person name="Jurgens J.A."/>
            <person name="Kallen N."/>
            <person name="Kersten P."/>
            <person name="Kohler A."/>
            <person name="Kuees U."/>
            <person name="Kumar T.K.A."/>
            <person name="Kuo A."/>
            <person name="LaButti K."/>
            <person name="Larrondo L.F."/>
            <person name="Lindquist E."/>
            <person name="Ling A."/>
            <person name="Lombard V."/>
            <person name="Lucas S."/>
            <person name="Lundell T."/>
            <person name="Martin R."/>
            <person name="McLaughlin D.J."/>
            <person name="Morgenstern I."/>
            <person name="Morin E."/>
            <person name="Murat C."/>
            <person name="Nagy L.G."/>
            <person name="Nolan M."/>
            <person name="Ohm R.A."/>
            <person name="Patyshakuliyeva A."/>
            <person name="Rokas A."/>
            <person name="Ruiz-Duenas F.J."/>
            <person name="Sabat G."/>
            <person name="Salamov A."/>
            <person name="Samejima M."/>
            <person name="Schmutz J."/>
            <person name="Slot J.C."/>
            <person name="St John F."/>
            <person name="Stenlid J."/>
            <person name="Sun H."/>
            <person name="Sun S."/>
            <person name="Syed K."/>
            <person name="Tsang A."/>
            <person name="Wiebenga A."/>
            <person name="Young D."/>
            <person name="Pisabarro A."/>
            <person name="Eastwood D.C."/>
            <person name="Martin F."/>
            <person name="Cullen D."/>
            <person name="Grigoriev I.V."/>
            <person name="Hibbett D.S."/>
        </authorList>
    </citation>
    <scope>NUCLEOTIDE SEQUENCE [LARGE SCALE GENOMIC DNA]</scope>
    <source>
        <strain evidence="4">RWD-64-598 SS2</strain>
    </source>
</reference>
<dbReference type="Gene3D" id="3.40.50.720">
    <property type="entry name" value="NAD(P)-binding Rossmann-like Domain"/>
    <property type="match status" value="1"/>
</dbReference>
<dbReference type="RefSeq" id="XP_007770103.1">
    <property type="nucleotide sequence ID" value="XM_007771913.1"/>
</dbReference>
<dbReference type="InterPro" id="IPR002347">
    <property type="entry name" value="SDR_fam"/>
</dbReference>